<feature type="compositionally biased region" description="Basic and acidic residues" evidence="1">
    <location>
        <begin position="67"/>
        <end position="78"/>
    </location>
</feature>
<dbReference type="EMBL" id="LGUA01000390">
    <property type="protein sequence ID" value="OAX81891.1"/>
    <property type="molecule type" value="Genomic_DNA"/>
</dbReference>
<dbReference type="Proteomes" id="UP000091918">
    <property type="component" value="Unassembled WGS sequence"/>
</dbReference>
<proteinExistence type="predicted"/>
<reference evidence="2 3" key="1">
    <citation type="submission" date="2015-07" db="EMBL/GenBank/DDBJ databases">
        <title>Emmonsia species relationships and genome sequence.</title>
        <authorList>
            <person name="Cuomo C.A."/>
            <person name="Schwartz I.S."/>
            <person name="Kenyon C."/>
            <person name="de Hoog G.S."/>
            <person name="Govender N.P."/>
            <person name="Botha A."/>
            <person name="Moreno L."/>
            <person name="de Vries M."/>
            <person name="Munoz J.F."/>
            <person name="Stielow J.B."/>
        </authorList>
    </citation>
    <scope>NUCLEOTIDE SEQUENCE [LARGE SCALE GENOMIC DNA]</scope>
    <source>
        <strain evidence="2 3">CBS 136260</strain>
    </source>
</reference>
<protein>
    <submittedName>
        <fullName evidence="2">Uncharacterized protein</fullName>
    </submittedName>
</protein>
<gene>
    <name evidence="2" type="ORF">ACJ72_03759</name>
</gene>
<evidence type="ECO:0000313" key="3">
    <source>
        <dbReference type="Proteomes" id="UP000091918"/>
    </source>
</evidence>
<accession>A0A1B7NYP2</accession>
<evidence type="ECO:0000313" key="2">
    <source>
        <dbReference type="EMBL" id="OAX81891.1"/>
    </source>
</evidence>
<comment type="caution">
    <text evidence="2">The sequence shown here is derived from an EMBL/GenBank/DDBJ whole genome shotgun (WGS) entry which is preliminary data.</text>
</comment>
<dbReference type="AlphaFoldDB" id="A0A1B7NYP2"/>
<feature type="region of interest" description="Disordered" evidence="1">
    <location>
        <begin position="64"/>
        <end position="94"/>
    </location>
</feature>
<organism evidence="2 3">
    <name type="scientific">Emergomyces africanus</name>
    <dbReference type="NCBI Taxonomy" id="1955775"/>
    <lineage>
        <taxon>Eukaryota</taxon>
        <taxon>Fungi</taxon>
        <taxon>Dikarya</taxon>
        <taxon>Ascomycota</taxon>
        <taxon>Pezizomycotina</taxon>
        <taxon>Eurotiomycetes</taxon>
        <taxon>Eurotiomycetidae</taxon>
        <taxon>Onygenales</taxon>
        <taxon>Ajellomycetaceae</taxon>
        <taxon>Emergomyces</taxon>
    </lineage>
</organism>
<evidence type="ECO:0000256" key="1">
    <source>
        <dbReference type="SAM" id="MobiDB-lite"/>
    </source>
</evidence>
<dbReference type="OrthoDB" id="4184765at2759"/>
<keyword evidence="3" id="KW-1185">Reference proteome</keyword>
<sequence>MAHYSNRDPTETEKVITAGVSTAKGSQVGSVHIRKEGFKMFPNRLGTELGFNKVWRAAGLEVEDSEDRMARRAAEESAKASVDGDNAGESSPAK</sequence>
<name>A0A1B7NYP2_9EURO</name>